<dbReference type="OrthoDB" id="10417125at2759"/>
<dbReference type="GeneID" id="108835652"/>
<keyword evidence="1" id="KW-1185">Reference proteome</keyword>
<dbReference type="Proteomes" id="UP000504610">
    <property type="component" value="Chromosome 2"/>
</dbReference>
<gene>
    <name evidence="2" type="primary">LOC108835652</name>
</gene>
<sequence>MLKLREAAKSFYKKGLGNGRNTSFWLDHWSDKGVFAEILGERGVINLGIKRNATVEEALLHTRRRRRHRTSILNEIEDEISSISLNPAEDDLSMWRRSSGYKLVFSTQETWELLRERKTTCDWACVWEYVAKGLPGSSYTKHWSEILSVITDKKREKKSLFCIRYAFQTVLYAIWKERNKVTHGDKMMPLQVLKRVTEKGIRNRLSLLSVKKIKGKEDLLQFWFATRQ</sequence>
<dbReference type="RefSeq" id="XP_018464385.2">
    <property type="nucleotide sequence ID" value="XM_018608883.2"/>
</dbReference>
<reference evidence="2" key="2">
    <citation type="submission" date="2025-08" db="UniProtKB">
        <authorList>
            <consortium name="RefSeq"/>
        </authorList>
    </citation>
    <scope>IDENTIFICATION</scope>
    <source>
        <tissue evidence="2">Leaf</tissue>
    </source>
</reference>
<dbReference type="KEGG" id="rsz:108835652"/>
<name>A0A6J0LW18_RAPSA</name>
<proteinExistence type="predicted"/>
<evidence type="ECO:0000313" key="1">
    <source>
        <dbReference type="Proteomes" id="UP000504610"/>
    </source>
</evidence>
<reference evidence="1" key="1">
    <citation type="journal article" date="2019" name="Database">
        <title>The radish genome database (RadishGD): an integrated information resource for radish genomics.</title>
        <authorList>
            <person name="Yu H.J."/>
            <person name="Baek S."/>
            <person name="Lee Y.J."/>
            <person name="Cho A."/>
            <person name="Mun J.H."/>
        </authorList>
    </citation>
    <scope>NUCLEOTIDE SEQUENCE [LARGE SCALE GENOMIC DNA]</scope>
    <source>
        <strain evidence="1">cv. WK10039</strain>
    </source>
</reference>
<accession>A0A6J0LW18</accession>
<dbReference type="AlphaFoldDB" id="A0A6J0LW18"/>
<organism evidence="1 2">
    <name type="scientific">Raphanus sativus</name>
    <name type="common">Radish</name>
    <name type="synonym">Raphanus raphanistrum var. sativus</name>
    <dbReference type="NCBI Taxonomy" id="3726"/>
    <lineage>
        <taxon>Eukaryota</taxon>
        <taxon>Viridiplantae</taxon>
        <taxon>Streptophyta</taxon>
        <taxon>Embryophyta</taxon>
        <taxon>Tracheophyta</taxon>
        <taxon>Spermatophyta</taxon>
        <taxon>Magnoliopsida</taxon>
        <taxon>eudicotyledons</taxon>
        <taxon>Gunneridae</taxon>
        <taxon>Pentapetalae</taxon>
        <taxon>rosids</taxon>
        <taxon>malvids</taxon>
        <taxon>Brassicales</taxon>
        <taxon>Brassicaceae</taxon>
        <taxon>Brassiceae</taxon>
        <taxon>Raphanus</taxon>
    </lineage>
</organism>
<protein>
    <submittedName>
        <fullName evidence="2">Uncharacterized protein LOC108835652</fullName>
    </submittedName>
</protein>
<evidence type="ECO:0000313" key="2">
    <source>
        <dbReference type="RefSeq" id="XP_018464385.2"/>
    </source>
</evidence>